<evidence type="ECO:0000256" key="4">
    <source>
        <dbReference type="ARBA" id="ARBA00022989"/>
    </source>
</evidence>
<feature type="compositionally biased region" description="Basic and acidic residues" evidence="6">
    <location>
        <begin position="1"/>
        <end position="11"/>
    </location>
</feature>
<keyword evidence="4 7" id="KW-1133">Transmembrane helix</keyword>
<comment type="subcellular location">
    <subcellularLocation>
        <location evidence="1">Membrane</location>
        <topology evidence="1">Multi-pass membrane protein</topology>
    </subcellularLocation>
</comment>
<dbReference type="Pfam" id="PF01554">
    <property type="entry name" value="MatE"/>
    <property type="match status" value="2"/>
</dbReference>
<dbReference type="EMBL" id="JAXOVC010000008">
    <property type="protein sequence ID" value="KAK4497616.1"/>
    <property type="molecule type" value="Genomic_DNA"/>
</dbReference>
<feature type="region of interest" description="Disordered" evidence="6">
    <location>
        <begin position="1"/>
        <end position="25"/>
    </location>
</feature>
<dbReference type="PANTHER" id="PTHR11206">
    <property type="entry name" value="MULTIDRUG RESISTANCE PROTEIN"/>
    <property type="match status" value="1"/>
</dbReference>
<feature type="transmembrane region" description="Helical" evidence="7">
    <location>
        <begin position="206"/>
        <end position="228"/>
    </location>
</feature>
<evidence type="ECO:0000313" key="8">
    <source>
        <dbReference type="EMBL" id="KAK4497616.1"/>
    </source>
</evidence>
<feature type="transmembrane region" description="Helical" evidence="7">
    <location>
        <begin position="465"/>
        <end position="485"/>
    </location>
</feature>
<keyword evidence="3 7" id="KW-0812">Transmembrane</keyword>
<evidence type="ECO:0000256" key="5">
    <source>
        <dbReference type="ARBA" id="ARBA00023136"/>
    </source>
</evidence>
<feature type="transmembrane region" description="Helical" evidence="7">
    <location>
        <begin position="104"/>
        <end position="125"/>
    </location>
</feature>
<dbReference type="InterPro" id="IPR045069">
    <property type="entry name" value="MATE_euk"/>
</dbReference>
<comment type="caution">
    <text evidence="8">The sequence shown here is derived from an EMBL/GenBank/DDBJ whole genome shotgun (WGS) entry which is preliminary data.</text>
</comment>
<feature type="transmembrane region" description="Helical" evidence="7">
    <location>
        <begin position="318"/>
        <end position="343"/>
    </location>
</feature>
<feature type="transmembrane region" description="Helical" evidence="7">
    <location>
        <begin position="364"/>
        <end position="392"/>
    </location>
</feature>
<evidence type="ECO:0000313" key="9">
    <source>
        <dbReference type="Proteomes" id="UP001305779"/>
    </source>
</evidence>
<feature type="transmembrane region" description="Helical" evidence="7">
    <location>
        <begin position="433"/>
        <end position="453"/>
    </location>
</feature>
<proteinExistence type="inferred from homology"/>
<feature type="transmembrane region" description="Helical" evidence="7">
    <location>
        <begin position="62"/>
        <end position="84"/>
    </location>
</feature>
<protein>
    <recommendedName>
        <fullName evidence="10">MATE efflux family protein</fullName>
    </recommendedName>
</protein>
<comment type="similarity">
    <text evidence="2">Belongs to the multi antimicrobial extrusion (MATE) (TC 2.A.66.1) family.</text>
</comment>
<sequence length="496" mass="54024">MNTLDHERHTSAEATPLLGDRGGGIDDEDDNATAVDLLSKIHHSLDIREVSLRAEAWIFLRYSAPLTLTYLLQYANSLIVIIVASKFATDELAGVSLGITTSNIIGYAIFEGMATALDTLCSQAYGASRLADVGMHTIRFTIFVHLVAIPIALIWFFSKDILLLAHVPSHALAEHAGTFLRYLLISIPGYATFEAGKRFMQAQGNFLAGFFVLLACVPFQILLTWILVRGAGMRVAGAALAASVTNLVRPLLLAGYATLNNTSTLECWPSTEEIRRGWRKDWKIMILLAIPGALMSLSEWLCFEILTFCTSYVGTASLAAQTFLSTTAVVVWHIPFSASIAYSTRIGQLIGAGLTASVTKVMRWYALVFACIGLLDSLLSCGIILLMLRFLVDDEEVDRLVRLALPYVAGFVVFDATSNWPHSVVRGFGWQSIGAWVTVVVNYLYAVPLALLLELGPPKLGIRGLWIGLGSGLAIITVVEAVVVWSKLRKNSNGLL</sequence>
<accession>A0ABR0E8R4</accession>
<feature type="transmembrane region" description="Helical" evidence="7">
    <location>
        <begin position="284"/>
        <end position="306"/>
    </location>
</feature>
<evidence type="ECO:0000256" key="7">
    <source>
        <dbReference type="SAM" id="Phobius"/>
    </source>
</evidence>
<organism evidence="8 9">
    <name type="scientific">Zasmidium cellare</name>
    <name type="common">Wine cellar mold</name>
    <name type="synonym">Racodium cellare</name>
    <dbReference type="NCBI Taxonomy" id="395010"/>
    <lineage>
        <taxon>Eukaryota</taxon>
        <taxon>Fungi</taxon>
        <taxon>Dikarya</taxon>
        <taxon>Ascomycota</taxon>
        <taxon>Pezizomycotina</taxon>
        <taxon>Dothideomycetes</taxon>
        <taxon>Dothideomycetidae</taxon>
        <taxon>Mycosphaerellales</taxon>
        <taxon>Mycosphaerellaceae</taxon>
        <taxon>Zasmidium</taxon>
    </lineage>
</organism>
<evidence type="ECO:0000256" key="1">
    <source>
        <dbReference type="ARBA" id="ARBA00004141"/>
    </source>
</evidence>
<dbReference type="InterPro" id="IPR002528">
    <property type="entry name" value="MATE_fam"/>
</dbReference>
<reference evidence="8 9" key="1">
    <citation type="journal article" date="2023" name="G3 (Bethesda)">
        <title>A chromosome-level genome assembly of Zasmidium syzygii isolated from banana leaves.</title>
        <authorList>
            <person name="van Westerhoven A.C."/>
            <person name="Mehrabi R."/>
            <person name="Talebi R."/>
            <person name="Steentjes M.B.F."/>
            <person name="Corcolon B."/>
            <person name="Chong P.A."/>
            <person name="Kema G.H.J."/>
            <person name="Seidl M.F."/>
        </authorList>
    </citation>
    <scope>NUCLEOTIDE SEQUENCE [LARGE SCALE GENOMIC DNA]</scope>
    <source>
        <strain evidence="8 9">P124</strain>
    </source>
</reference>
<dbReference type="Proteomes" id="UP001305779">
    <property type="component" value="Unassembled WGS sequence"/>
</dbReference>
<dbReference type="CDD" id="cd13132">
    <property type="entry name" value="MATE_eukaryotic"/>
    <property type="match status" value="1"/>
</dbReference>
<evidence type="ECO:0000256" key="3">
    <source>
        <dbReference type="ARBA" id="ARBA00022692"/>
    </source>
</evidence>
<evidence type="ECO:0000256" key="6">
    <source>
        <dbReference type="SAM" id="MobiDB-lite"/>
    </source>
</evidence>
<feature type="transmembrane region" description="Helical" evidence="7">
    <location>
        <begin position="404"/>
        <end position="421"/>
    </location>
</feature>
<evidence type="ECO:0008006" key="10">
    <source>
        <dbReference type="Google" id="ProtNLM"/>
    </source>
</evidence>
<keyword evidence="5 7" id="KW-0472">Membrane</keyword>
<name>A0ABR0E8R4_ZASCE</name>
<feature type="transmembrane region" description="Helical" evidence="7">
    <location>
        <begin position="137"/>
        <end position="157"/>
    </location>
</feature>
<evidence type="ECO:0000256" key="2">
    <source>
        <dbReference type="ARBA" id="ARBA00010199"/>
    </source>
</evidence>
<keyword evidence="9" id="KW-1185">Reference proteome</keyword>
<gene>
    <name evidence="8" type="ORF">PRZ48_010269</name>
</gene>
<dbReference type="NCBIfam" id="TIGR00797">
    <property type="entry name" value="matE"/>
    <property type="match status" value="1"/>
</dbReference>